<accession>A0A4X1TZP2</accession>
<organism evidence="1 2">
    <name type="scientific">Sus scrofa</name>
    <name type="common">Pig</name>
    <dbReference type="NCBI Taxonomy" id="9823"/>
    <lineage>
        <taxon>Eukaryota</taxon>
        <taxon>Metazoa</taxon>
        <taxon>Chordata</taxon>
        <taxon>Craniata</taxon>
        <taxon>Vertebrata</taxon>
        <taxon>Euteleostomi</taxon>
        <taxon>Mammalia</taxon>
        <taxon>Eutheria</taxon>
        <taxon>Laurasiatheria</taxon>
        <taxon>Artiodactyla</taxon>
        <taxon>Suina</taxon>
        <taxon>Suidae</taxon>
        <taxon>Sus</taxon>
    </lineage>
</organism>
<sequence length="70" mass="8139">MLVRCGKKGILYTVGRNVNWCSHCGKQLWRFLKELKIELPYDPAIPFLSIYPKKVKTLILKICTPMFILA</sequence>
<name>A0A4X1TZP2_PIG</name>
<evidence type="ECO:0000313" key="2">
    <source>
        <dbReference type="Proteomes" id="UP000314985"/>
    </source>
</evidence>
<dbReference type="Ensembl" id="ENSSSCT00070026452.1">
    <property type="protein sequence ID" value="ENSSSCP00070021975.1"/>
    <property type="gene ID" value="ENSSSCG00070013573.1"/>
</dbReference>
<reference evidence="1" key="2">
    <citation type="submission" date="2025-08" db="UniProtKB">
        <authorList>
            <consortium name="Ensembl"/>
        </authorList>
    </citation>
    <scope>IDENTIFICATION</scope>
</reference>
<protein>
    <submittedName>
        <fullName evidence="1">Uncharacterized protein</fullName>
    </submittedName>
</protein>
<evidence type="ECO:0000313" key="1">
    <source>
        <dbReference type="Ensembl" id="ENSSSCP00070021975.1"/>
    </source>
</evidence>
<proteinExistence type="predicted"/>
<dbReference type="AlphaFoldDB" id="A0A4X1TZP2"/>
<reference evidence="1 2" key="1">
    <citation type="submission" date="2017-08" db="EMBL/GenBank/DDBJ databases">
        <title>USMARCv1.0.</title>
        <authorList>
            <person name="Hannum G.I."/>
            <person name="Koren S."/>
            <person name="Schroeder S.G."/>
            <person name="Chin S.C."/>
            <person name="Nonneman D.J."/>
            <person name="Becker S.A."/>
            <person name="Rosen B.D."/>
            <person name="Bickhart D.M."/>
            <person name="Putnam N.H."/>
            <person name="Green R.E."/>
            <person name="Tuggle C.K."/>
            <person name="Liu H."/>
            <person name="Rohrer G.A."/>
            <person name="Warr A."/>
            <person name="Hall R."/>
            <person name="Kim K."/>
            <person name="Hume D.A."/>
            <person name="Talbot R."/>
            <person name="Chow W."/>
            <person name="Howe K."/>
            <person name="Schwartz A.S."/>
            <person name="Watson M."/>
            <person name="Archibald A.L."/>
            <person name="Phillippy A.M."/>
            <person name="Smith T.P.L."/>
        </authorList>
    </citation>
    <scope>NUCLEOTIDE SEQUENCE [LARGE SCALE GENOMIC DNA]</scope>
</reference>
<dbReference type="Proteomes" id="UP000314985">
    <property type="component" value="Chromosome 15"/>
</dbReference>